<feature type="compositionally biased region" description="Basic and acidic residues" evidence="1">
    <location>
        <begin position="452"/>
        <end position="492"/>
    </location>
</feature>
<feature type="transmembrane region" description="Helical" evidence="2">
    <location>
        <begin position="304"/>
        <end position="326"/>
    </location>
</feature>
<comment type="caution">
    <text evidence="4">The sequence shown here is derived from an EMBL/GenBank/DDBJ whole genome shotgun (WGS) entry which is preliminary data.</text>
</comment>
<keyword evidence="2" id="KW-0472">Membrane</keyword>
<organism evidence="4 5">
    <name type="scientific">Lasiosphaeria hispida</name>
    <dbReference type="NCBI Taxonomy" id="260671"/>
    <lineage>
        <taxon>Eukaryota</taxon>
        <taxon>Fungi</taxon>
        <taxon>Dikarya</taxon>
        <taxon>Ascomycota</taxon>
        <taxon>Pezizomycotina</taxon>
        <taxon>Sordariomycetes</taxon>
        <taxon>Sordariomycetidae</taxon>
        <taxon>Sordariales</taxon>
        <taxon>Lasiosphaeriaceae</taxon>
        <taxon>Lasiosphaeria</taxon>
    </lineage>
</organism>
<reference evidence="4" key="2">
    <citation type="submission" date="2023-06" db="EMBL/GenBank/DDBJ databases">
        <authorList>
            <consortium name="Lawrence Berkeley National Laboratory"/>
            <person name="Haridas S."/>
            <person name="Hensen N."/>
            <person name="Bonometti L."/>
            <person name="Westerberg I."/>
            <person name="Brannstrom I.O."/>
            <person name="Guillou S."/>
            <person name="Cros-Aarteil S."/>
            <person name="Calhoun S."/>
            <person name="Kuo A."/>
            <person name="Mondo S."/>
            <person name="Pangilinan J."/>
            <person name="Riley R."/>
            <person name="Labutti K."/>
            <person name="Andreopoulos B."/>
            <person name="Lipzen A."/>
            <person name="Chen C."/>
            <person name="Yanf M."/>
            <person name="Daum C."/>
            <person name="Ng V."/>
            <person name="Clum A."/>
            <person name="Steindorff A."/>
            <person name="Ohm R."/>
            <person name="Martin F."/>
            <person name="Silar P."/>
            <person name="Natvig D."/>
            <person name="Lalanne C."/>
            <person name="Gautier V."/>
            <person name="Ament-Velasquez S.L."/>
            <person name="Kruys A."/>
            <person name="Hutchinson M.I."/>
            <person name="Powell A.J."/>
            <person name="Barry K."/>
            <person name="Miller A.N."/>
            <person name="Grigoriev I.V."/>
            <person name="Debuchy R."/>
            <person name="Gladieux P."/>
            <person name="Thoren M.H."/>
            <person name="Johannesson H."/>
        </authorList>
    </citation>
    <scope>NUCLEOTIDE SEQUENCE</scope>
    <source>
        <strain evidence="4">CBS 955.72</strain>
    </source>
</reference>
<name>A0AAJ0MGN8_9PEZI</name>
<evidence type="ECO:0000313" key="4">
    <source>
        <dbReference type="EMBL" id="KAK3357985.1"/>
    </source>
</evidence>
<evidence type="ECO:0000256" key="2">
    <source>
        <dbReference type="SAM" id="Phobius"/>
    </source>
</evidence>
<keyword evidence="3" id="KW-0732">Signal</keyword>
<dbReference type="Proteomes" id="UP001275084">
    <property type="component" value="Unassembled WGS sequence"/>
</dbReference>
<evidence type="ECO:0000313" key="5">
    <source>
        <dbReference type="Proteomes" id="UP001275084"/>
    </source>
</evidence>
<feature type="chain" id="PRO_5042499469" evidence="3">
    <location>
        <begin position="17"/>
        <end position="678"/>
    </location>
</feature>
<proteinExistence type="predicted"/>
<feature type="transmembrane region" description="Helical" evidence="2">
    <location>
        <begin position="566"/>
        <end position="591"/>
    </location>
</feature>
<keyword evidence="2" id="KW-1133">Transmembrane helix</keyword>
<keyword evidence="5" id="KW-1185">Reference proteome</keyword>
<gene>
    <name evidence="4" type="ORF">B0T25DRAFT_175171</name>
</gene>
<protein>
    <submittedName>
        <fullName evidence="4">Uncharacterized protein</fullName>
    </submittedName>
</protein>
<evidence type="ECO:0000256" key="1">
    <source>
        <dbReference type="SAM" id="MobiDB-lite"/>
    </source>
</evidence>
<accession>A0AAJ0MGN8</accession>
<sequence length="678" mass="74928">MIFTIAALFLATLVWSAPLPETGNVTVSGPGVSDHGKPNLVCFPPSPMDIAIFVFVNYLTHAASSRIPAGASTRRTLKVVIDSLCYPILGVGYALDAIAQWSVRLQREFPWIHLPKDDLGTAHRAGALITACREEDWVPDPRDEGYEGVMVVDGGSPADSSNDGKAENTANLSRKELPSTPYTCHISKHIHDGKGGIKEFKRWLRFGQPNKHFNIFGGRDLPPGYGWVFIPWGVKIEPPKTNAAPITPSLSRWWTLSRKSTDLNLLEMPLGADYSLFQPIAAVVQAISAAITLYRTRGDQLDRYGFTSFGLTVVPYLVMSVVNFFAHFAVPKYSALYVVQSDVLDEATRRLGDDVPRRCVVGRLPPEKPSKANPQVKVYWGTLENGLVTIDLVESEKVEPKTAESKNAGPENTEPEIAEVENSEGTKPEDTPSMSSRQMVIPSNPKVGPTDNAKDKPEEKLKNGPKEDAKGELKAEPKDKVEIKKASDDERNANANANPGPQPQPQREIIVSRFPSVMQTDAKKPIGRKTIKVLHWAIGLSSLVIIAAISRLQFGTATRPRWRDIFIVWLVFSCLSAAATSMVFGVSGTVLKGCLWIVRKMVHLFQNALDGLLQACPNCPRGEVKDKKQRLVSKAKESNKWWGYANDVIMFKFSFFLILLVMISQQLLDYGDCTYFTP</sequence>
<feature type="transmembrane region" description="Helical" evidence="2">
    <location>
        <begin position="649"/>
        <end position="668"/>
    </location>
</feature>
<reference evidence="4" key="1">
    <citation type="journal article" date="2023" name="Mol. Phylogenet. Evol.">
        <title>Genome-scale phylogeny and comparative genomics of the fungal order Sordariales.</title>
        <authorList>
            <person name="Hensen N."/>
            <person name="Bonometti L."/>
            <person name="Westerberg I."/>
            <person name="Brannstrom I.O."/>
            <person name="Guillou S."/>
            <person name="Cros-Aarteil S."/>
            <person name="Calhoun S."/>
            <person name="Haridas S."/>
            <person name="Kuo A."/>
            <person name="Mondo S."/>
            <person name="Pangilinan J."/>
            <person name="Riley R."/>
            <person name="LaButti K."/>
            <person name="Andreopoulos B."/>
            <person name="Lipzen A."/>
            <person name="Chen C."/>
            <person name="Yan M."/>
            <person name="Daum C."/>
            <person name="Ng V."/>
            <person name="Clum A."/>
            <person name="Steindorff A."/>
            <person name="Ohm R.A."/>
            <person name="Martin F."/>
            <person name="Silar P."/>
            <person name="Natvig D.O."/>
            <person name="Lalanne C."/>
            <person name="Gautier V."/>
            <person name="Ament-Velasquez S.L."/>
            <person name="Kruys A."/>
            <person name="Hutchinson M.I."/>
            <person name="Powell A.J."/>
            <person name="Barry K."/>
            <person name="Miller A.N."/>
            <person name="Grigoriev I.V."/>
            <person name="Debuchy R."/>
            <person name="Gladieux P."/>
            <person name="Hiltunen Thoren M."/>
            <person name="Johannesson H."/>
        </authorList>
    </citation>
    <scope>NUCLEOTIDE SEQUENCE</scope>
    <source>
        <strain evidence="4">CBS 955.72</strain>
    </source>
</reference>
<feature type="signal peptide" evidence="3">
    <location>
        <begin position="1"/>
        <end position="16"/>
    </location>
</feature>
<dbReference type="EMBL" id="JAUIQD010000003">
    <property type="protein sequence ID" value="KAK3357985.1"/>
    <property type="molecule type" value="Genomic_DNA"/>
</dbReference>
<dbReference type="AlphaFoldDB" id="A0AAJ0MGN8"/>
<feature type="region of interest" description="Disordered" evidence="1">
    <location>
        <begin position="397"/>
        <end position="506"/>
    </location>
</feature>
<evidence type="ECO:0000256" key="3">
    <source>
        <dbReference type="SAM" id="SignalP"/>
    </source>
</evidence>
<feature type="transmembrane region" description="Helical" evidence="2">
    <location>
        <begin position="533"/>
        <end position="554"/>
    </location>
</feature>
<keyword evidence="2" id="KW-0812">Transmembrane</keyword>
<feature type="compositionally biased region" description="Acidic residues" evidence="1">
    <location>
        <begin position="413"/>
        <end position="422"/>
    </location>
</feature>